<organism evidence="2 3">
    <name type="scientific">Sesamum alatum</name>
    <dbReference type="NCBI Taxonomy" id="300844"/>
    <lineage>
        <taxon>Eukaryota</taxon>
        <taxon>Viridiplantae</taxon>
        <taxon>Streptophyta</taxon>
        <taxon>Embryophyta</taxon>
        <taxon>Tracheophyta</taxon>
        <taxon>Spermatophyta</taxon>
        <taxon>Magnoliopsida</taxon>
        <taxon>eudicotyledons</taxon>
        <taxon>Gunneridae</taxon>
        <taxon>Pentapetalae</taxon>
        <taxon>asterids</taxon>
        <taxon>lamiids</taxon>
        <taxon>Lamiales</taxon>
        <taxon>Pedaliaceae</taxon>
        <taxon>Sesamum</taxon>
    </lineage>
</organism>
<dbReference type="Proteomes" id="UP001293254">
    <property type="component" value="Unassembled WGS sequence"/>
</dbReference>
<accession>A0AAE1XMN2</accession>
<dbReference type="EMBL" id="JACGWO010000011">
    <property type="protein sequence ID" value="KAK4414760.1"/>
    <property type="molecule type" value="Genomic_DNA"/>
</dbReference>
<comment type="caution">
    <text evidence="2">The sequence shown here is derived from an EMBL/GenBank/DDBJ whole genome shotgun (WGS) entry which is preliminary data.</text>
</comment>
<evidence type="ECO:0000313" key="2">
    <source>
        <dbReference type="EMBL" id="KAK4414760.1"/>
    </source>
</evidence>
<gene>
    <name evidence="2" type="ORF">Salat_2582900</name>
</gene>
<feature type="region of interest" description="Disordered" evidence="1">
    <location>
        <begin position="126"/>
        <end position="161"/>
    </location>
</feature>
<evidence type="ECO:0000313" key="3">
    <source>
        <dbReference type="Proteomes" id="UP001293254"/>
    </source>
</evidence>
<reference evidence="2" key="2">
    <citation type="journal article" date="2024" name="Plant">
        <title>Genomic evolution and insights into agronomic trait innovations of Sesamum species.</title>
        <authorList>
            <person name="Miao H."/>
            <person name="Wang L."/>
            <person name="Qu L."/>
            <person name="Liu H."/>
            <person name="Sun Y."/>
            <person name="Le M."/>
            <person name="Wang Q."/>
            <person name="Wei S."/>
            <person name="Zheng Y."/>
            <person name="Lin W."/>
            <person name="Duan Y."/>
            <person name="Cao H."/>
            <person name="Xiong S."/>
            <person name="Wang X."/>
            <person name="Wei L."/>
            <person name="Li C."/>
            <person name="Ma Q."/>
            <person name="Ju M."/>
            <person name="Zhao R."/>
            <person name="Li G."/>
            <person name="Mu C."/>
            <person name="Tian Q."/>
            <person name="Mei H."/>
            <person name="Zhang T."/>
            <person name="Gao T."/>
            <person name="Zhang H."/>
        </authorList>
    </citation>
    <scope>NUCLEOTIDE SEQUENCE</scope>
    <source>
        <strain evidence="2">3651</strain>
    </source>
</reference>
<dbReference type="AlphaFoldDB" id="A0AAE1XMN2"/>
<name>A0AAE1XMN2_9LAMI</name>
<feature type="compositionally biased region" description="Acidic residues" evidence="1">
    <location>
        <begin position="132"/>
        <end position="154"/>
    </location>
</feature>
<reference evidence="2" key="1">
    <citation type="submission" date="2020-06" db="EMBL/GenBank/DDBJ databases">
        <authorList>
            <person name="Li T."/>
            <person name="Hu X."/>
            <person name="Zhang T."/>
            <person name="Song X."/>
            <person name="Zhang H."/>
            <person name="Dai N."/>
            <person name="Sheng W."/>
            <person name="Hou X."/>
            <person name="Wei L."/>
        </authorList>
    </citation>
    <scope>NUCLEOTIDE SEQUENCE</scope>
    <source>
        <strain evidence="2">3651</strain>
        <tissue evidence="2">Leaf</tissue>
    </source>
</reference>
<proteinExistence type="predicted"/>
<evidence type="ECO:0000256" key="1">
    <source>
        <dbReference type="SAM" id="MobiDB-lite"/>
    </source>
</evidence>
<keyword evidence="3" id="KW-1185">Reference proteome</keyword>
<sequence length="161" mass="18247">MSTASSLHLIITRSKGCFASYPPYQNRVSSSPNNFFAAEHHHGHSTAIPITETLYLTFNKILQNPAFQWDRENNVLHAPYDAWVDMIRRDPFADAYLKRGEPSWNCLKIFFELRRVVRPMREPKIISISSGESDDSSDDGQEDDSIEDGEEDDIAPTGDLG</sequence>
<protein>
    <submittedName>
        <fullName evidence="2">Uncharacterized protein</fullName>
    </submittedName>
</protein>